<comment type="cofactor">
    <cofactor evidence="3">
        <name>Mg(2+)</name>
        <dbReference type="ChEBI" id="CHEBI:18420"/>
    </cofactor>
</comment>
<dbReference type="Proteomes" id="UP001279734">
    <property type="component" value="Unassembled WGS sequence"/>
</dbReference>
<dbReference type="EMBL" id="BSYO01000016">
    <property type="protein sequence ID" value="GMH16568.1"/>
    <property type="molecule type" value="Genomic_DNA"/>
</dbReference>
<feature type="compositionally biased region" description="Low complexity" evidence="21">
    <location>
        <begin position="225"/>
        <end position="238"/>
    </location>
</feature>
<keyword evidence="8 20" id="KW-0808">Transferase</keyword>
<evidence type="ECO:0000256" key="2">
    <source>
        <dbReference type="ARBA" id="ARBA00001933"/>
    </source>
</evidence>
<keyword evidence="26" id="KW-1185">Reference proteome</keyword>
<feature type="repeat" description="PPR" evidence="19">
    <location>
        <begin position="344"/>
        <end position="378"/>
    </location>
</feature>
<keyword evidence="9" id="KW-0819">tRNA processing</keyword>
<feature type="domain" description="Aminotransferase class I/classII large" evidence="22">
    <location>
        <begin position="870"/>
        <end position="1236"/>
    </location>
</feature>
<dbReference type="FunFam" id="1.25.40.10:FF:003531">
    <property type="entry name" value="Uncharacterized protein"/>
    <property type="match status" value="1"/>
</dbReference>
<dbReference type="Pfam" id="PF16953">
    <property type="entry name" value="PRORP"/>
    <property type="match status" value="1"/>
</dbReference>
<evidence type="ECO:0000256" key="19">
    <source>
        <dbReference type="PROSITE-ProRule" id="PRU00708"/>
    </source>
</evidence>
<dbReference type="PANTHER" id="PTHR13547">
    <property type="match status" value="1"/>
</dbReference>
<accession>A0AAD3SS77</accession>
<keyword evidence="7 20" id="KW-0032">Aminotransferase</keyword>
<dbReference type="Gene3D" id="3.90.1150.10">
    <property type="entry name" value="Aspartate Aminotransferase, domain 1"/>
    <property type="match status" value="1"/>
</dbReference>
<evidence type="ECO:0000259" key="23">
    <source>
        <dbReference type="Pfam" id="PF16953"/>
    </source>
</evidence>
<feature type="domain" description="PRORP" evidence="23">
    <location>
        <begin position="472"/>
        <end position="698"/>
    </location>
</feature>
<evidence type="ECO:0000313" key="26">
    <source>
        <dbReference type="Proteomes" id="UP001279734"/>
    </source>
</evidence>
<evidence type="ECO:0000256" key="12">
    <source>
        <dbReference type="ARBA" id="ARBA00022737"/>
    </source>
</evidence>
<feature type="compositionally biased region" description="Basic and acidic residues" evidence="21">
    <location>
        <begin position="145"/>
        <end position="160"/>
    </location>
</feature>
<evidence type="ECO:0000259" key="24">
    <source>
        <dbReference type="Pfam" id="PF17177"/>
    </source>
</evidence>
<comment type="miscellaneous">
    <text evidence="20">In eukaryotes there are cytoplasmic, mitochondrial and chloroplastic isozymes.</text>
</comment>
<name>A0AAD3SS77_NEPGR</name>
<evidence type="ECO:0000259" key="22">
    <source>
        <dbReference type="Pfam" id="PF00155"/>
    </source>
</evidence>
<dbReference type="Gene3D" id="3.40.640.10">
    <property type="entry name" value="Type I PLP-dependent aspartate aminotransferase-like (Major domain)"/>
    <property type="match status" value="1"/>
</dbReference>
<dbReference type="InterPro" id="IPR015422">
    <property type="entry name" value="PyrdxlP-dep_Trfase_small"/>
</dbReference>
<evidence type="ECO:0000256" key="21">
    <source>
        <dbReference type="SAM" id="MobiDB-lite"/>
    </source>
</evidence>
<dbReference type="PROSITE" id="PS51375">
    <property type="entry name" value="PPR"/>
    <property type="match status" value="1"/>
</dbReference>
<dbReference type="SUPFAM" id="SSF53383">
    <property type="entry name" value="PLP-dependent transferases"/>
    <property type="match status" value="1"/>
</dbReference>
<dbReference type="InterPro" id="IPR015424">
    <property type="entry name" value="PyrdxlP-dep_Trfase"/>
</dbReference>
<evidence type="ECO:0000256" key="5">
    <source>
        <dbReference type="ARBA" id="ARBA00007626"/>
    </source>
</evidence>
<comment type="catalytic activity">
    <reaction evidence="1">
        <text>Endonucleolytic cleavage of RNA, removing 5'-extranucleotides from tRNA precursor.</text>
        <dbReference type="EC" id="3.1.26.5"/>
    </reaction>
</comment>
<dbReference type="InterPro" id="IPR002885">
    <property type="entry name" value="PPR_rpt"/>
</dbReference>
<dbReference type="InterPro" id="IPR004839">
    <property type="entry name" value="Aminotransferase_I/II_large"/>
</dbReference>
<evidence type="ECO:0000256" key="17">
    <source>
        <dbReference type="ARBA" id="ARBA00023211"/>
    </source>
</evidence>
<dbReference type="Pfam" id="PF17177">
    <property type="entry name" value="PPR_long"/>
    <property type="match status" value="2"/>
</dbReference>
<evidence type="ECO:0000256" key="7">
    <source>
        <dbReference type="ARBA" id="ARBA00022576"/>
    </source>
</evidence>
<sequence>MAWSVTFIPLQQRELISFSLSQVSSVDIRSSRRNRNTSTETTDLRTSDNNISSEFSSSRSNDKRVDRKLSQSSDSSAVEEGIGIGSVDDGRSRRNLDFKKIGNIASGSSSMRPKDNSSPINSSSARRSEIVNEKPVRKSKGGVHYSHEVKEKKSEKGSKKITADLPEVPLRIRLDMCSKMGDVLGAISLYDSAIRDGVKMGQYHYTVLLYLCSSAAMGVIRPAKSGSGSRSLDLLSPSTNASTMDSDHDDDHDDEVDDYEGDDDVVDVKGQSRKQEADEILVGEDVKKYALEKGFEIYNKMCVENVPMNEAALTSVARMAMAMGDGDMAFNMVKQMKELGINPKLRSYGPALSAFCNGGHIEKAFAVEKHMLEHGVHPEEPELETLLRVSVEVGNAGKVYHLLHKLRANVRSVSPSTADLIEKWFKSKEASGVGKRIWDHKVIVQMMEKVGGGWHGGGWLGRGKWAVSHTSVEANGLCKCCGEKLALIDLDPEETDRFAESVASIATKREKNSSFQKFQRWLDYYGPFEAVVDAANVGLFSQRRFKPSKVNSVVNGIRQMNPSKKWPLIVLHNKRVTGRKMDEPVNKALIEKWRNADALYATPTGSNDDWYWLYAAVKFKCLIVTNDEMRDHTFQLLGNDFFPKWKERHQVRFSFSDVGPVFHMPPPCSVVIQESERGHWHIPIASNPESEGDRTWLCITRATACLVKQGSMTRQEGPEELEVHREQVNSNSRTDHQLQTPSIAHNKQKPEKAACRNLGKILSTLAKSSNCCSILIDIEAAEKLGIKTGLTQEREEAKLIAALCAGGRASAKSPTRMKVCKYSTFLPCDPLSFVAKRRPMESVFATVVQAPEDPILGVTIAYNKDPSPVKLNLGVGAYRTEEGKPLVLNVVRKAEQMLVNDLSRVKEYLQIIGLTDFNKLSAKLILGGDSPAILENRVAIAQGLSGTGSLRVGTEFLARHYHQRTIYIPQPTWGNHPKVFTLGGLDVKVYRYYDPTTRGLNFQGLLEDLDAAPSGAIVLLHACAHNPTGVDPTLDQWEQIRLLMRSKGLLPFFDSAYQGFASGSLDADAQSVRMFVADGGECLVAQSYAKNMGLYGERVGALSIVCKTADVARRVESQLKLVIRPMYSNPPIHGASIVATILKDKDMYNEWTIELKAMADRIISMRKQLFDALTARSTPGDWSHIIKQIGMFTFTGLNAEQVAFMTREYHIYMTSDGRISMAGLSSRTVPRLADAIHAAVTLIS</sequence>
<comment type="cofactor">
    <cofactor evidence="2">
        <name>pyridoxal 5'-phosphate</name>
        <dbReference type="ChEBI" id="CHEBI:597326"/>
    </cofactor>
</comment>
<comment type="similarity">
    <text evidence="4">Belongs to the class-I pyridoxal-phosphate-dependent aminotransferase family.</text>
</comment>
<evidence type="ECO:0000256" key="20">
    <source>
        <dbReference type="RuleBase" id="RU000480"/>
    </source>
</evidence>
<dbReference type="AlphaFoldDB" id="A0AAD3SS77"/>
<keyword evidence="11" id="KW-0479">Metal-binding</keyword>
<feature type="domain" description="PROP1-like PPR" evidence="24">
    <location>
        <begin position="287"/>
        <end position="431"/>
    </location>
</feature>
<evidence type="ECO:0000256" key="10">
    <source>
        <dbReference type="ARBA" id="ARBA00022722"/>
    </source>
</evidence>
<feature type="compositionally biased region" description="Low complexity" evidence="21">
    <location>
        <begin position="36"/>
        <end position="59"/>
    </location>
</feature>
<dbReference type="CDD" id="cd00609">
    <property type="entry name" value="AAT_like"/>
    <property type="match status" value="1"/>
</dbReference>
<feature type="region of interest" description="Disordered" evidence="21">
    <location>
        <begin position="103"/>
        <end position="160"/>
    </location>
</feature>
<keyword evidence="15" id="KW-0460">Magnesium</keyword>
<dbReference type="InterPro" id="IPR004838">
    <property type="entry name" value="NHTrfase_class1_PyrdxlP-BS"/>
</dbReference>
<evidence type="ECO:0000256" key="6">
    <source>
        <dbReference type="ARBA" id="ARBA00011738"/>
    </source>
</evidence>
<evidence type="ECO:0000256" key="13">
    <source>
        <dbReference type="ARBA" id="ARBA00022801"/>
    </source>
</evidence>
<comment type="similarity">
    <text evidence="5">Belongs to the PPR family. P subfamily.</text>
</comment>
<feature type="compositionally biased region" description="Basic and acidic residues" evidence="21">
    <location>
        <begin position="126"/>
        <end position="136"/>
    </location>
</feature>
<proteinExistence type="inferred from homology"/>
<dbReference type="Gene3D" id="1.25.40.10">
    <property type="entry name" value="Tetratricopeptide repeat domain"/>
    <property type="match status" value="1"/>
</dbReference>
<keyword evidence="14" id="KW-0862">Zinc</keyword>
<dbReference type="GO" id="GO:0004069">
    <property type="term" value="F:L-aspartate:2-oxoglutarate aminotransferase activity"/>
    <property type="evidence" value="ECO:0007669"/>
    <property type="project" value="UniProtKB-EC"/>
</dbReference>
<protein>
    <recommendedName>
        <fullName evidence="20">Aspartate aminotransferase</fullName>
        <ecNumber evidence="20">2.6.1.1</ecNumber>
    </recommendedName>
</protein>
<keyword evidence="16" id="KW-0663">Pyridoxal phosphate</keyword>
<dbReference type="PROSITE" id="PS00105">
    <property type="entry name" value="AA_TRANSFER_CLASS_1"/>
    <property type="match status" value="1"/>
</dbReference>
<evidence type="ECO:0000256" key="3">
    <source>
        <dbReference type="ARBA" id="ARBA00001946"/>
    </source>
</evidence>
<keyword evidence="10" id="KW-0540">Nuclease</keyword>
<comment type="catalytic activity">
    <reaction evidence="18 20">
        <text>L-aspartate + 2-oxoglutarate = oxaloacetate + L-glutamate</text>
        <dbReference type="Rhea" id="RHEA:21824"/>
        <dbReference type="ChEBI" id="CHEBI:16452"/>
        <dbReference type="ChEBI" id="CHEBI:16810"/>
        <dbReference type="ChEBI" id="CHEBI:29985"/>
        <dbReference type="ChEBI" id="CHEBI:29991"/>
        <dbReference type="EC" id="2.6.1.1"/>
    </reaction>
</comment>
<evidence type="ECO:0000256" key="9">
    <source>
        <dbReference type="ARBA" id="ARBA00022694"/>
    </source>
</evidence>
<dbReference type="PANTHER" id="PTHR13547:SF7">
    <property type="entry name" value="RIBONUCLEASE P"/>
    <property type="match status" value="1"/>
</dbReference>
<keyword evidence="13" id="KW-0378">Hydrolase</keyword>
<evidence type="ECO:0000256" key="14">
    <source>
        <dbReference type="ARBA" id="ARBA00022833"/>
    </source>
</evidence>
<dbReference type="GO" id="GO:0005737">
    <property type="term" value="C:cytoplasm"/>
    <property type="evidence" value="ECO:0007669"/>
    <property type="project" value="UniProtKB-ARBA"/>
</dbReference>
<evidence type="ECO:0000256" key="18">
    <source>
        <dbReference type="ARBA" id="ARBA00049185"/>
    </source>
</evidence>
<dbReference type="InterPro" id="IPR033443">
    <property type="entry name" value="PROP1-like_PPR_dom"/>
</dbReference>
<dbReference type="InterPro" id="IPR011990">
    <property type="entry name" value="TPR-like_helical_dom_sf"/>
</dbReference>
<feature type="domain" description="PROP1-like PPR" evidence="24">
    <location>
        <begin position="162"/>
        <end position="219"/>
    </location>
</feature>
<dbReference type="GO" id="GO:0046872">
    <property type="term" value="F:metal ion binding"/>
    <property type="evidence" value="ECO:0007669"/>
    <property type="project" value="UniProtKB-KW"/>
</dbReference>
<dbReference type="InterPro" id="IPR000796">
    <property type="entry name" value="Asp_trans"/>
</dbReference>
<dbReference type="GO" id="GO:0001682">
    <property type="term" value="P:tRNA 5'-leader removal"/>
    <property type="evidence" value="ECO:0007669"/>
    <property type="project" value="UniProtKB-ARBA"/>
</dbReference>
<dbReference type="PRINTS" id="PR00799">
    <property type="entry name" value="TRANSAMINASE"/>
</dbReference>
<dbReference type="GO" id="GO:0006520">
    <property type="term" value="P:amino acid metabolic process"/>
    <property type="evidence" value="ECO:0007669"/>
    <property type="project" value="InterPro"/>
</dbReference>
<dbReference type="GO" id="GO:0004526">
    <property type="term" value="F:ribonuclease P activity"/>
    <property type="evidence" value="ECO:0007669"/>
    <property type="project" value="UniProtKB-EC"/>
</dbReference>
<evidence type="ECO:0000256" key="11">
    <source>
        <dbReference type="ARBA" id="ARBA00022723"/>
    </source>
</evidence>
<evidence type="ECO:0000256" key="8">
    <source>
        <dbReference type="ARBA" id="ARBA00022679"/>
    </source>
</evidence>
<evidence type="ECO:0000313" key="25">
    <source>
        <dbReference type="EMBL" id="GMH16568.1"/>
    </source>
</evidence>
<dbReference type="Gene3D" id="3.40.50.11980">
    <property type="match status" value="1"/>
</dbReference>
<gene>
    <name evidence="25" type="ORF">Nepgr_018409</name>
</gene>
<dbReference type="Pfam" id="PF00155">
    <property type="entry name" value="Aminotran_1_2"/>
    <property type="match status" value="1"/>
</dbReference>
<feature type="region of interest" description="Disordered" evidence="21">
    <location>
        <begin position="224"/>
        <end position="274"/>
    </location>
</feature>
<comment type="caution">
    <text evidence="25">The sequence shown here is derived from an EMBL/GenBank/DDBJ whole genome shotgun (WGS) entry which is preliminary data.</text>
</comment>
<dbReference type="NCBIfam" id="NF006719">
    <property type="entry name" value="PRK09257.1"/>
    <property type="match status" value="1"/>
</dbReference>
<evidence type="ECO:0000256" key="1">
    <source>
        <dbReference type="ARBA" id="ARBA00000928"/>
    </source>
</evidence>
<feature type="region of interest" description="Disordered" evidence="21">
    <location>
        <begin position="27"/>
        <end position="86"/>
    </location>
</feature>
<organism evidence="25 26">
    <name type="scientific">Nepenthes gracilis</name>
    <name type="common">Slender pitcher plant</name>
    <dbReference type="NCBI Taxonomy" id="150966"/>
    <lineage>
        <taxon>Eukaryota</taxon>
        <taxon>Viridiplantae</taxon>
        <taxon>Streptophyta</taxon>
        <taxon>Embryophyta</taxon>
        <taxon>Tracheophyta</taxon>
        <taxon>Spermatophyta</taxon>
        <taxon>Magnoliopsida</taxon>
        <taxon>eudicotyledons</taxon>
        <taxon>Gunneridae</taxon>
        <taxon>Pentapetalae</taxon>
        <taxon>Caryophyllales</taxon>
        <taxon>Nepenthaceae</taxon>
        <taxon>Nepenthes</taxon>
    </lineage>
</organism>
<evidence type="ECO:0000256" key="16">
    <source>
        <dbReference type="ARBA" id="ARBA00022898"/>
    </source>
</evidence>
<evidence type="ECO:0000256" key="15">
    <source>
        <dbReference type="ARBA" id="ARBA00022842"/>
    </source>
</evidence>
<keyword evidence="12" id="KW-0677">Repeat</keyword>
<feature type="compositionally biased region" description="Basic and acidic residues" evidence="21">
    <location>
        <begin position="60"/>
        <end position="69"/>
    </location>
</feature>
<keyword evidence="17" id="KW-0464">Manganese</keyword>
<dbReference type="InterPro" id="IPR015421">
    <property type="entry name" value="PyrdxlP-dep_Trfase_major"/>
</dbReference>
<reference evidence="25" key="1">
    <citation type="submission" date="2023-05" db="EMBL/GenBank/DDBJ databases">
        <title>Nepenthes gracilis genome sequencing.</title>
        <authorList>
            <person name="Fukushima K."/>
        </authorList>
    </citation>
    <scope>NUCLEOTIDE SEQUENCE</scope>
    <source>
        <strain evidence="25">SING2019-196</strain>
    </source>
</reference>
<feature type="compositionally biased region" description="Acidic residues" evidence="21">
    <location>
        <begin position="247"/>
        <end position="265"/>
    </location>
</feature>
<dbReference type="EC" id="2.6.1.1" evidence="20"/>
<comment type="subunit">
    <text evidence="6 20">Homodimer.</text>
</comment>
<dbReference type="GO" id="GO:0030170">
    <property type="term" value="F:pyridoxal phosphate binding"/>
    <property type="evidence" value="ECO:0007669"/>
    <property type="project" value="InterPro"/>
</dbReference>
<dbReference type="FunFam" id="3.40.640.10:FF:000052">
    <property type="entry name" value="Aspartate aminotransferase"/>
    <property type="match status" value="1"/>
</dbReference>
<evidence type="ECO:0000256" key="4">
    <source>
        <dbReference type="ARBA" id="ARBA00007441"/>
    </source>
</evidence>
<dbReference type="FunFam" id="3.90.1150.10:FF:000001">
    <property type="entry name" value="Aspartate aminotransferase"/>
    <property type="match status" value="1"/>
</dbReference>
<feature type="compositionally biased region" description="Low complexity" evidence="21">
    <location>
        <begin position="116"/>
        <end position="125"/>
    </location>
</feature>
<dbReference type="InterPro" id="IPR031595">
    <property type="entry name" value="PRORP_C"/>
</dbReference>
<dbReference type="FunFam" id="3.40.50.11980:FF:000002">
    <property type="entry name" value="Proteinaceous RNase P 2"/>
    <property type="match status" value="1"/>
</dbReference>